<dbReference type="GO" id="GO:0006865">
    <property type="term" value="P:amino acid transport"/>
    <property type="evidence" value="ECO:0007669"/>
    <property type="project" value="TreeGrafter"/>
</dbReference>
<name>A0A951Q7T7_9CYAN</name>
<evidence type="ECO:0000256" key="3">
    <source>
        <dbReference type="ARBA" id="ARBA00022729"/>
    </source>
</evidence>
<dbReference type="InterPro" id="IPR051455">
    <property type="entry name" value="Bact_solute-bind_prot3"/>
</dbReference>
<proteinExistence type="inferred from homology"/>
<dbReference type="Proteomes" id="UP000757435">
    <property type="component" value="Unassembled WGS sequence"/>
</dbReference>
<accession>A0A951Q7T7</accession>
<dbReference type="EMBL" id="JAHHHD010000002">
    <property type="protein sequence ID" value="MBW4657475.1"/>
    <property type="molecule type" value="Genomic_DNA"/>
</dbReference>
<sequence>MRKWNSTLLAVSLSVAALTACAAPTTTTTASPAGSASPAAGSASPAVTGSPGRLGTILSRGSLICGVEGTIPGFSFVDSSGKYTGLDVDVCRAIAAALFGDPEKVEFRNLDSTARFPAVASGEVDLLSRNTTWTASRDAAGGNGLEFAPTTFFDGQGVMTSKASGITDFRGLDGKAVCVETGTTTELNLATRATEAGIKINEVKFQDSNAGFAAYQEGRCEAITSDRSQLAAKRTALPNPDDNILLEDVLSKEPLGPVTVNNDSQWFDVVRWVTYGLIQAEEFGITQANVEQKIQDKSPDIKRFLGTDGDLGKQLGLAPDFMVNAIKAGGNYGEIYERNIGAGSQLKIDRGLNKLWTDGGLMYSPPFR</sequence>
<reference evidence="8" key="2">
    <citation type="journal article" date="2022" name="Microbiol. Resour. Announc.">
        <title>Metagenome Sequencing to Explore Phylogenomics of Terrestrial Cyanobacteria.</title>
        <authorList>
            <person name="Ward R.D."/>
            <person name="Stajich J.E."/>
            <person name="Johansen J.R."/>
            <person name="Huntemann M."/>
            <person name="Clum A."/>
            <person name="Foster B."/>
            <person name="Foster B."/>
            <person name="Roux S."/>
            <person name="Palaniappan K."/>
            <person name="Varghese N."/>
            <person name="Mukherjee S."/>
            <person name="Reddy T.B.K."/>
            <person name="Daum C."/>
            <person name="Copeland A."/>
            <person name="Chen I.A."/>
            <person name="Ivanova N.N."/>
            <person name="Kyrpides N.C."/>
            <person name="Shapiro N."/>
            <person name="Eloe-Fadrosh E.A."/>
            <person name="Pietrasiak N."/>
        </authorList>
    </citation>
    <scope>NUCLEOTIDE SEQUENCE</scope>
    <source>
        <strain evidence="8">UHER 2000/2452</strain>
    </source>
</reference>
<dbReference type="PANTHER" id="PTHR30085:SF7">
    <property type="entry name" value="AMINO-ACID ABC TRANSPORTER-BINDING PROTEIN YHDW-RELATED"/>
    <property type="match status" value="1"/>
</dbReference>
<comment type="caution">
    <text evidence="8">The sequence shown here is derived from an EMBL/GenBank/DDBJ whole genome shotgun (WGS) entry which is preliminary data.</text>
</comment>
<dbReference type="PANTHER" id="PTHR30085">
    <property type="entry name" value="AMINO ACID ABC TRANSPORTER PERMEASE"/>
    <property type="match status" value="1"/>
</dbReference>
<reference evidence="8" key="1">
    <citation type="submission" date="2021-05" db="EMBL/GenBank/DDBJ databases">
        <authorList>
            <person name="Pietrasiak N."/>
            <person name="Ward R."/>
            <person name="Stajich J.E."/>
            <person name="Kurbessoian T."/>
        </authorList>
    </citation>
    <scope>NUCLEOTIDE SEQUENCE</scope>
    <source>
        <strain evidence="8">UHER 2000/2452</strain>
    </source>
</reference>
<feature type="signal peptide" evidence="6">
    <location>
        <begin position="1"/>
        <end position="22"/>
    </location>
</feature>
<dbReference type="PROSITE" id="PS51257">
    <property type="entry name" value="PROKAR_LIPOPROTEIN"/>
    <property type="match status" value="1"/>
</dbReference>
<dbReference type="InterPro" id="IPR001638">
    <property type="entry name" value="Solute-binding_3/MltF_N"/>
</dbReference>
<dbReference type="CDD" id="cd13692">
    <property type="entry name" value="PBP2_BztA"/>
    <property type="match status" value="1"/>
</dbReference>
<evidence type="ECO:0000313" key="9">
    <source>
        <dbReference type="Proteomes" id="UP000757435"/>
    </source>
</evidence>
<evidence type="ECO:0000313" key="8">
    <source>
        <dbReference type="EMBL" id="MBW4657475.1"/>
    </source>
</evidence>
<comment type="similarity">
    <text evidence="1 4">Belongs to the bacterial solute-binding protein 3 family.</text>
</comment>
<dbReference type="PROSITE" id="PS01039">
    <property type="entry name" value="SBP_BACTERIAL_3"/>
    <property type="match status" value="1"/>
</dbReference>
<evidence type="ECO:0000256" key="1">
    <source>
        <dbReference type="ARBA" id="ARBA00010333"/>
    </source>
</evidence>
<keyword evidence="3 6" id="KW-0732">Signal</keyword>
<feature type="region of interest" description="Disordered" evidence="5">
    <location>
        <begin position="29"/>
        <end position="50"/>
    </location>
</feature>
<organism evidence="8 9">
    <name type="scientific">Drouetiella hepatica Uher 2000/2452</name>
    <dbReference type="NCBI Taxonomy" id="904376"/>
    <lineage>
        <taxon>Bacteria</taxon>
        <taxon>Bacillati</taxon>
        <taxon>Cyanobacteriota</taxon>
        <taxon>Cyanophyceae</taxon>
        <taxon>Oculatellales</taxon>
        <taxon>Oculatellaceae</taxon>
        <taxon>Drouetiella</taxon>
    </lineage>
</organism>
<evidence type="ECO:0000256" key="6">
    <source>
        <dbReference type="SAM" id="SignalP"/>
    </source>
</evidence>
<dbReference type="SMART" id="SM00062">
    <property type="entry name" value="PBPb"/>
    <property type="match status" value="1"/>
</dbReference>
<dbReference type="AlphaFoldDB" id="A0A951Q7T7"/>
<gene>
    <name evidence="8" type="ORF">KME15_02280</name>
</gene>
<evidence type="ECO:0000256" key="4">
    <source>
        <dbReference type="RuleBase" id="RU003744"/>
    </source>
</evidence>
<keyword evidence="2" id="KW-0813">Transport</keyword>
<protein>
    <submittedName>
        <fullName evidence="8">Amino acid ABC transporter substrate-binding protein</fullName>
    </submittedName>
</protein>
<dbReference type="SUPFAM" id="SSF53850">
    <property type="entry name" value="Periplasmic binding protein-like II"/>
    <property type="match status" value="1"/>
</dbReference>
<dbReference type="Gene3D" id="3.40.190.10">
    <property type="entry name" value="Periplasmic binding protein-like II"/>
    <property type="match status" value="2"/>
</dbReference>
<feature type="domain" description="Solute-binding protein family 3/N-terminal" evidence="7">
    <location>
        <begin position="62"/>
        <end position="293"/>
    </location>
</feature>
<evidence type="ECO:0000259" key="7">
    <source>
        <dbReference type="SMART" id="SM00062"/>
    </source>
</evidence>
<feature type="chain" id="PRO_5037360894" evidence="6">
    <location>
        <begin position="23"/>
        <end position="368"/>
    </location>
</feature>
<dbReference type="InterPro" id="IPR018313">
    <property type="entry name" value="SBP_3_CS"/>
</dbReference>
<evidence type="ECO:0000256" key="5">
    <source>
        <dbReference type="SAM" id="MobiDB-lite"/>
    </source>
</evidence>
<dbReference type="Pfam" id="PF00497">
    <property type="entry name" value="SBP_bac_3"/>
    <property type="match status" value="1"/>
</dbReference>
<evidence type="ECO:0000256" key="2">
    <source>
        <dbReference type="ARBA" id="ARBA00022448"/>
    </source>
</evidence>